<reference evidence="1" key="1">
    <citation type="submission" date="2022-09" db="EMBL/GenBank/DDBJ databases">
        <authorList>
            <person name="Li Z.-J."/>
        </authorList>
    </citation>
    <scope>NUCLEOTIDE SEQUENCE</scope>
    <source>
        <strain evidence="1">TGB10</strain>
    </source>
</reference>
<dbReference type="RefSeq" id="WP_269597992.1">
    <property type="nucleotide sequence ID" value="NZ_CP114584.1"/>
</dbReference>
<organism evidence="1 2">
    <name type="scientific">Salinivibrio proteolyticus</name>
    <dbReference type="NCBI Taxonomy" id="334715"/>
    <lineage>
        <taxon>Bacteria</taxon>
        <taxon>Pseudomonadati</taxon>
        <taxon>Pseudomonadota</taxon>
        <taxon>Gammaproteobacteria</taxon>
        <taxon>Vibrionales</taxon>
        <taxon>Vibrionaceae</taxon>
        <taxon>Salinivibrio</taxon>
    </lineage>
</organism>
<accession>A0ABY7LFK7</accession>
<gene>
    <name evidence="1" type="ORF">N7E60_02115</name>
</gene>
<dbReference type="EMBL" id="CP114584">
    <property type="protein sequence ID" value="WBA15131.1"/>
    <property type="molecule type" value="Genomic_DNA"/>
</dbReference>
<sequence length="294" mass="33632">MRNLNRQRDIASLFSAKAIKALISKGVSGLPASSGYIEHLLTNRECSSVVHLFDTAYKELVASYRNEYVYKNAIAEKIIRGKHRFSKSCYFSSEFRVNNSIADVVIANGTTSAYEIKTEYDSFERLEGQLYDYFKVFDNVNVVLPEKCLDSWLPRIPCKTGVIVLTERYTLRTIREAHSNMYELDPNSVFSCLRRDEYIEAIKNQFGFTPQCKPVDLKKACRKLFLTLNSEVVHREFLNALRSRRLRKEKVELIKSAPPSLTSVLLSTSLNLREVETLRAVFSGGMESIQHSEA</sequence>
<protein>
    <submittedName>
        <fullName evidence="1">Sce7726 family protein</fullName>
    </submittedName>
</protein>
<dbReference type="InterPro" id="IPR047729">
    <property type="entry name" value="Sce7726-like"/>
</dbReference>
<dbReference type="Proteomes" id="UP001164676">
    <property type="component" value="Chromosome"/>
</dbReference>
<keyword evidence="2" id="KW-1185">Reference proteome</keyword>
<evidence type="ECO:0000313" key="2">
    <source>
        <dbReference type="Proteomes" id="UP001164676"/>
    </source>
</evidence>
<proteinExistence type="predicted"/>
<evidence type="ECO:0000313" key="1">
    <source>
        <dbReference type="EMBL" id="WBA15131.1"/>
    </source>
</evidence>
<dbReference type="NCBIfam" id="NF033832">
    <property type="entry name" value="sce7726_fam"/>
    <property type="match status" value="1"/>
</dbReference>
<name>A0ABY7LFK7_9GAMM</name>